<evidence type="ECO:0000313" key="1">
    <source>
        <dbReference type="EMBL" id="MDT2811174.1"/>
    </source>
</evidence>
<proteinExistence type="predicted"/>
<evidence type="ECO:0008006" key="3">
    <source>
        <dbReference type="Google" id="ProtNLM"/>
    </source>
</evidence>
<dbReference type="RefSeq" id="WP_118340907.1">
    <property type="nucleotide sequence ID" value="NZ_CABJBY010000007.1"/>
</dbReference>
<evidence type="ECO:0000313" key="2">
    <source>
        <dbReference type="Proteomes" id="UP001256711"/>
    </source>
</evidence>
<dbReference type="EMBL" id="JARQBJ010000006">
    <property type="protein sequence ID" value="MDT2811174.1"/>
    <property type="molecule type" value="Genomic_DNA"/>
</dbReference>
<accession>A0AAW8U1R1</accession>
<name>A0AAW8U1R1_9ENTE</name>
<dbReference type="Proteomes" id="UP001256711">
    <property type="component" value="Unassembled WGS sequence"/>
</dbReference>
<sequence length="151" mass="15969">MDWFQKIGEGTGALAGGVIGGAFNLATELTHAQLLQEAGAEVFQGNKNAGKYAGQTLDGVIDTAAGFFTKNDHQLHQGKEKLADVARTTVNGIGDTFGFAQEQITEAYEGGKEMDAQRLKQVARNTGKALLVSGAVLSVWQVGKGLKFKVK</sequence>
<protein>
    <recommendedName>
        <fullName evidence="3">CsbD family protein</fullName>
    </recommendedName>
</protein>
<comment type="caution">
    <text evidence="1">The sequence shown here is derived from an EMBL/GenBank/DDBJ whole genome shotgun (WGS) entry which is preliminary data.</text>
</comment>
<reference evidence="1" key="1">
    <citation type="submission" date="2023-03" db="EMBL/GenBank/DDBJ databases">
        <authorList>
            <person name="Shen W."/>
            <person name="Cai J."/>
        </authorList>
    </citation>
    <scope>NUCLEOTIDE SEQUENCE</scope>
    <source>
        <strain evidence="1">B226-2</strain>
    </source>
</reference>
<dbReference type="AlphaFoldDB" id="A0AAW8U1R1"/>
<gene>
    <name evidence="1" type="ORF">P7H43_11855</name>
</gene>
<organism evidence="1 2">
    <name type="scientific">Enterococcus asini</name>
    <dbReference type="NCBI Taxonomy" id="57732"/>
    <lineage>
        <taxon>Bacteria</taxon>
        <taxon>Bacillati</taxon>
        <taxon>Bacillota</taxon>
        <taxon>Bacilli</taxon>
        <taxon>Lactobacillales</taxon>
        <taxon>Enterococcaceae</taxon>
        <taxon>Enterococcus</taxon>
    </lineage>
</organism>